<keyword evidence="5 6" id="KW-0472">Membrane</keyword>
<proteinExistence type="inferred from homology"/>
<evidence type="ECO:0000256" key="5">
    <source>
        <dbReference type="ARBA" id="ARBA00023136"/>
    </source>
</evidence>
<dbReference type="GO" id="GO:0042803">
    <property type="term" value="F:protein homodimerization activity"/>
    <property type="evidence" value="ECO:0007669"/>
    <property type="project" value="Ensembl"/>
</dbReference>
<organism evidence="7 8">
    <name type="scientific">Otolemur garnettii</name>
    <name type="common">Small-eared galago</name>
    <name type="synonym">Garnett's greater bushbaby</name>
    <dbReference type="NCBI Taxonomy" id="30611"/>
    <lineage>
        <taxon>Eukaryota</taxon>
        <taxon>Metazoa</taxon>
        <taxon>Chordata</taxon>
        <taxon>Craniata</taxon>
        <taxon>Vertebrata</taxon>
        <taxon>Euteleostomi</taxon>
        <taxon>Mammalia</taxon>
        <taxon>Eutheria</taxon>
        <taxon>Euarchontoglires</taxon>
        <taxon>Primates</taxon>
        <taxon>Strepsirrhini</taxon>
        <taxon>Lorisiformes</taxon>
        <taxon>Galagidae</taxon>
        <taxon>Otolemur</taxon>
    </lineage>
</organism>
<dbReference type="Proteomes" id="UP000005225">
    <property type="component" value="Unassembled WGS sequence"/>
</dbReference>
<feature type="transmembrane region" description="Helical" evidence="6">
    <location>
        <begin position="94"/>
        <end position="119"/>
    </location>
</feature>
<dbReference type="PANTHER" id="PTHR14198">
    <property type="entry name" value="TRANSMEMBRANE 4 L6 FAMILY MEMBER 1-RELATED"/>
    <property type="match status" value="1"/>
</dbReference>
<feature type="transmembrane region" description="Helical" evidence="6">
    <location>
        <begin position="178"/>
        <end position="205"/>
    </location>
</feature>
<reference evidence="8" key="1">
    <citation type="submission" date="2011-03" db="EMBL/GenBank/DDBJ databases">
        <title>Version 3 of the genome sequence of Otolemur garnettii (Bushbaby).</title>
        <authorList>
            <consortium name="The Broad Institute Genome Sequencing Platform"/>
            <person name="Di Palma F."/>
            <person name="Johnson J."/>
            <person name="Lander E.S."/>
            <person name="Lindblad-Toh K."/>
            <person name="Jaffe D.B."/>
            <person name="Gnerre S."/>
            <person name="MacCallum I."/>
            <person name="Przybylski D."/>
            <person name="Ribeiro F.J."/>
            <person name="Burton J.N."/>
            <person name="Walker B.J."/>
            <person name="Sharpe T."/>
            <person name="Hall G."/>
        </authorList>
    </citation>
    <scope>NUCLEOTIDE SEQUENCE [LARGE SCALE GENOMIC DNA]</scope>
</reference>
<keyword evidence="8" id="KW-1185">Reference proteome</keyword>
<dbReference type="Pfam" id="PF05805">
    <property type="entry name" value="L6_membrane"/>
    <property type="match status" value="1"/>
</dbReference>
<dbReference type="OMA" id="IINGCFG"/>
<keyword evidence="4 6" id="KW-1133">Transmembrane helix</keyword>
<dbReference type="GO" id="GO:0030175">
    <property type="term" value="C:filopodium"/>
    <property type="evidence" value="ECO:0007669"/>
    <property type="project" value="Ensembl"/>
</dbReference>
<dbReference type="EMBL" id="AAQR03094158">
    <property type="status" value="NOT_ANNOTATED_CDS"/>
    <property type="molecule type" value="Genomic_DNA"/>
</dbReference>
<comment type="subcellular location">
    <subcellularLocation>
        <location evidence="1">Membrane</location>
        <topology evidence="1">Multi-pass membrane protein</topology>
    </subcellularLocation>
</comment>
<dbReference type="GeneTree" id="ENSGT01030000234590"/>
<dbReference type="GO" id="GO:0015629">
    <property type="term" value="C:actin cytoskeleton"/>
    <property type="evidence" value="ECO:0007669"/>
    <property type="project" value="Ensembl"/>
</dbReference>
<dbReference type="InParanoid" id="H0XRL0"/>
<dbReference type="InterPro" id="IPR008661">
    <property type="entry name" value="L6_membrane"/>
</dbReference>
<dbReference type="GO" id="GO:0045672">
    <property type="term" value="P:positive regulation of osteoclast differentiation"/>
    <property type="evidence" value="ECO:0007669"/>
    <property type="project" value="Ensembl"/>
</dbReference>
<keyword evidence="3 6" id="KW-0812">Transmembrane</keyword>
<evidence type="ECO:0000256" key="1">
    <source>
        <dbReference type="ARBA" id="ARBA00004141"/>
    </source>
</evidence>
<accession>H0XRL0</accession>
<reference evidence="7" key="3">
    <citation type="submission" date="2025-09" db="UniProtKB">
        <authorList>
            <consortium name="Ensembl"/>
        </authorList>
    </citation>
    <scope>IDENTIFICATION</scope>
</reference>
<evidence type="ECO:0000256" key="3">
    <source>
        <dbReference type="ARBA" id="ARBA00022692"/>
    </source>
</evidence>
<evidence type="ECO:0000313" key="8">
    <source>
        <dbReference type="Proteomes" id="UP000005225"/>
    </source>
</evidence>
<dbReference type="STRING" id="30611.ENSOGAP00000018752"/>
<reference evidence="7" key="2">
    <citation type="submission" date="2025-08" db="UniProtKB">
        <authorList>
            <consortium name="Ensembl"/>
        </authorList>
    </citation>
    <scope>IDENTIFICATION</scope>
</reference>
<protein>
    <submittedName>
        <fullName evidence="7">Transmembrane 4 L six family member 19</fullName>
    </submittedName>
</protein>
<sequence length="211" mass="23073">MLFSPCVLACSRTCSRILGLSLGIAALFAAVANTALLFPNWDVTFLLRGLIGRHAMLGSGLWGGGLMVLTAAILISLTGWRCGCFSKSGLCQNVFTALLSSGLAWLGALICFITSGVALKDGPFCMFNASSLNQTQTWKYGYPFKDLHNRDRNYLYDHSLWNSVCLEPSKAVVWHVSFFSVLLCISLLQLLLVVIHFINSFLGLFCSLCDK</sequence>
<dbReference type="HOGENOM" id="CLU_087168_0_0_1"/>
<dbReference type="PANTHER" id="PTHR14198:SF22">
    <property type="entry name" value="TRANSMEMBRANE 4 L6 FAMILY MEMBER 19"/>
    <property type="match status" value="1"/>
</dbReference>
<dbReference type="eggNOG" id="ENOG502S1UJ">
    <property type="taxonomic scope" value="Eukaryota"/>
</dbReference>
<comment type="similarity">
    <text evidence="2">Belongs to the L6 tetraspanin family.</text>
</comment>
<name>H0XRL0_OTOGA</name>
<dbReference type="Ensembl" id="ENSOGAT00000028302.1">
    <property type="protein sequence ID" value="ENSOGAP00000018752.1"/>
    <property type="gene ID" value="ENSOGAG00000033401.1"/>
</dbReference>
<dbReference type="AlphaFoldDB" id="H0XRL0"/>
<feature type="transmembrane region" description="Helical" evidence="6">
    <location>
        <begin position="20"/>
        <end position="41"/>
    </location>
</feature>
<evidence type="ECO:0000256" key="6">
    <source>
        <dbReference type="SAM" id="Phobius"/>
    </source>
</evidence>
<dbReference type="GO" id="GO:0016020">
    <property type="term" value="C:membrane"/>
    <property type="evidence" value="ECO:0007669"/>
    <property type="project" value="UniProtKB-SubCell"/>
</dbReference>
<evidence type="ECO:0000313" key="7">
    <source>
        <dbReference type="Ensembl" id="ENSOGAP00000018752.1"/>
    </source>
</evidence>
<feature type="transmembrane region" description="Helical" evidence="6">
    <location>
        <begin position="61"/>
        <end position="82"/>
    </location>
</feature>
<evidence type="ECO:0000256" key="4">
    <source>
        <dbReference type="ARBA" id="ARBA00022989"/>
    </source>
</evidence>
<dbReference type="FunCoup" id="H0XRL0">
    <property type="interactions" value="29"/>
</dbReference>
<evidence type="ECO:0000256" key="2">
    <source>
        <dbReference type="ARBA" id="ARBA00006193"/>
    </source>
</evidence>